<reference evidence="1" key="1">
    <citation type="submission" date="2024-12" db="EMBL/GenBank/DDBJ databases">
        <authorList>
            <person name="Wu N."/>
        </authorList>
    </citation>
    <scope>NUCLEOTIDE SEQUENCE</scope>
    <source>
        <strain evidence="1">P15</strain>
    </source>
</reference>
<protein>
    <submittedName>
        <fullName evidence="1">Sensor histidine kinase</fullName>
        <ecNumber evidence="1">2.7.13.3</ecNumber>
    </submittedName>
</protein>
<comment type="caution">
    <text evidence="1">The sequence shown here is derived from an EMBL/GenBank/DDBJ whole genome shotgun (WGS) entry which is preliminary data.</text>
</comment>
<name>A0ACC7P4T6_9BACL</name>
<evidence type="ECO:0000313" key="2">
    <source>
        <dbReference type="Proteomes" id="UP001631969"/>
    </source>
</evidence>
<sequence length="606" mass="70742">MFTWKKRVWGWWPKTLRNKLFLTFLLFILLPFALLYMYFSQEIKQMMQERIISGSGEELKKMNGNLEDFMGTASKTVILLEQDPDVAAILSTPASYHELERRKEIEAKMKSINNSIFLTSPRVFYTITDNFGNVYASFRPKEALDYKALVEQTKRLFSSPGKPFYHWDNRGENYIHPDESDSPYLLTLYTQLRDRLGAPYGYIRISLDYNSRFDAMYHDSSPDQLLYILDEQGKLLSKYGNDRSILQSSWMERTGFSSEASGFFIDDPTSSIIMYSYVPQLQWYLVNQVSYDTLFRELNGLSKRFLLIFFVLAALFLLLMYIVSKTITNPLLFMQSRMAEVVRRNLKVHVPEHRFQGEMLAVTQSFNQMITDMNEMVRLMKAEERQKEAMRFQILLSQMNPHFLFNSLNTVKWIAIREKNETIKQITLALGKMLEMSMRIDVDLIHFYKEIELLKSYVYIQKLRYDNRFDVHYEFDDVMLHTLVPKFFLQPLVENCIQHGFSQKGERGEIWIRLAREAAKLRVEVEDNGVGMEQAAASGRPESRGHGIALENLKERLNLLFKKESMVEIRTGRTGKGTLVVVVFPLLLSVPYQAEGGEAHVDGYFG</sequence>
<dbReference type="Proteomes" id="UP001631969">
    <property type="component" value="Unassembled WGS sequence"/>
</dbReference>
<keyword evidence="1" id="KW-0808">Transferase</keyword>
<organism evidence="1 2">
    <name type="scientific">Paenibacillus mesotrionivorans</name>
    <dbReference type="NCBI Taxonomy" id="3160968"/>
    <lineage>
        <taxon>Bacteria</taxon>
        <taxon>Bacillati</taxon>
        <taxon>Bacillota</taxon>
        <taxon>Bacilli</taxon>
        <taxon>Bacillales</taxon>
        <taxon>Paenibacillaceae</taxon>
        <taxon>Paenibacillus</taxon>
    </lineage>
</organism>
<dbReference type="EMBL" id="JBJURJ010000017">
    <property type="protein sequence ID" value="MFM9331300.1"/>
    <property type="molecule type" value="Genomic_DNA"/>
</dbReference>
<keyword evidence="2" id="KW-1185">Reference proteome</keyword>
<dbReference type="EC" id="2.7.13.3" evidence="1"/>
<accession>A0ACC7P4T6</accession>
<proteinExistence type="predicted"/>
<gene>
    <name evidence="1" type="ORF">ACI1P1_23680</name>
</gene>
<keyword evidence="1" id="KW-0418">Kinase</keyword>
<evidence type="ECO:0000313" key="1">
    <source>
        <dbReference type="EMBL" id="MFM9331300.1"/>
    </source>
</evidence>